<dbReference type="Proteomes" id="UP000054560">
    <property type="component" value="Unassembled WGS sequence"/>
</dbReference>
<dbReference type="GeneID" id="25914002"/>
<protein>
    <recommendedName>
        <fullName evidence="4">Magnesium transporter</fullName>
    </recommendedName>
</protein>
<evidence type="ECO:0000313" key="2">
    <source>
        <dbReference type="EMBL" id="KNC73943.1"/>
    </source>
</evidence>
<proteinExistence type="predicted"/>
<feature type="transmembrane region" description="Helical" evidence="1">
    <location>
        <begin position="48"/>
        <end position="69"/>
    </location>
</feature>
<keyword evidence="1" id="KW-0812">Transmembrane</keyword>
<keyword evidence="1" id="KW-0472">Membrane</keyword>
<dbReference type="EMBL" id="KQ244958">
    <property type="protein sequence ID" value="KNC73943.1"/>
    <property type="molecule type" value="Genomic_DNA"/>
</dbReference>
<evidence type="ECO:0000256" key="1">
    <source>
        <dbReference type="SAM" id="Phobius"/>
    </source>
</evidence>
<feature type="non-terminal residue" evidence="2">
    <location>
        <position position="71"/>
    </location>
</feature>
<organism evidence="2 3">
    <name type="scientific">Sphaeroforma arctica JP610</name>
    <dbReference type="NCBI Taxonomy" id="667725"/>
    <lineage>
        <taxon>Eukaryota</taxon>
        <taxon>Ichthyosporea</taxon>
        <taxon>Ichthyophonida</taxon>
        <taxon>Sphaeroforma</taxon>
    </lineage>
</organism>
<accession>A0A0L0FCY9</accession>
<keyword evidence="3" id="KW-1185">Reference proteome</keyword>
<keyword evidence="1" id="KW-1133">Transmembrane helix</keyword>
<dbReference type="RefSeq" id="XP_014147845.1">
    <property type="nucleotide sequence ID" value="XM_014292370.1"/>
</dbReference>
<dbReference type="STRING" id="667725.A0A0L0FCY9"/>
<sequence>MGVPPWIIGATVNVVGSLAINLGTNVIKLSHDKAEVINERRRDSVSAYQSKWFFIGLFLFVTGNVLNFVSM</sequence>
<gene>
    <name evidence="2" type="ORF">SARC_13498</name>
</gene>
<reference evidence="2 3" key="1">
    <citation type="submission" date="2011-02" db="EMBL/GenBank/DDBJ databases">
        <title>The Genome Sequence of Sphaeroforma arctica JP610.</title>
        <authorList>
            <consortium name="The Broad Institute Genome Sequencing Platform"/>
            <person name="Russ C."/>
            <person name="Cuomo C."/>
            <person name="Young S.K."/>
            <person name="Zeng Q."/>
            <person name="Gargeya S."/>
            <person name="Alvarado L."/>
            <person name="Berlin A."/>
            <person name="Chapman S.B."/>
            <person name="Chen Z."/>
            <person name="Freedman E."/>
            <person name="Gellesch M."/>
            <person name="Goldberg J."/>
            <person name="Griggs A."/>
            <person name="Gujja S."/>
            <person name="Heilman E."/>
            <person name="Heiman D."/>
            <person name="Howarth C."/>
            <person name="Mehta T."/>
            <person name="Neiman D."/>
            <person name="Pearson M."/>
            <person name="Roberts A."/>
            <person name="Saif S."/>
            <person name="Shea T."/>
            <person name="Shenoy N."/>
            <person name="Sisk P."/>
            <person name="Stolte C."/>
            <person name="Sykes S."/>
            <person name="White J."/>
            <person name="Yandava C."/>
            <person name="Burger G."/>
            <person name="Gray M.W."/>
            <person name="Holland P.W.H."/>
            <person name="King N."/>
            <person name="Lang F.B.F."/>
            <person name="Roger A.J."/>
            <person name="Ruiz-Trillo I."/>
            <person name="Haas B."/>
            <person name="Nusbaum C."/>
            <person name="Birren B."/>
        </authorList>
    </citation>
    <scope>NUCLEOTIDE SEQUENCE [LARGE SCALE GENOMIC DNA]</scope>
    <source>
        <strain evidence="2 3">JP610</strain>
    </source>
</reference>
<dbReference type="AlphaFoldDB" id="A0A0L0FCY9"/>
<feature type="transmembrane region" description="Helical" evidence="1">
    <location>
        <begin position="6"/>
        <end position="27"/>
    </location>
</feature>
<evidence type="ECO:0000313" key="3">
    <source>
        <dbReference type="Proteomes" id="UP000054560"/>
    </source>
</evidence>
<name>A0A0L0FCY9_9EUKA</name>
<evidence type="ECO:0008006" key="4">
    <source>
        <dbReference type="Google" id="ProtNLM"/>
    </source>
</evidence>
<dbReference type="OrthoDB" id="165382at2759"/>